<name>A0ABM5LGS2_FIBSS</name>
<evidence type="ECO:0000313" key="3">
    <source>
        <dbReference type="EMBL" id="ACX74764.1"/>
    </source>
</evidence>
<keyword evidence="2" id="KW-0732">Signal</keyword>
<evidence type="ECO:0000313" key="4">
    <source>
        <dbReference type="Proteomes" id="UP000001497"/>
    </source>
</evidence>
<protein>
    <recommendedName>
        <fullName evidence="5">Lipoprotein</fullName>
    </recommendedName>
</protein>
<evidence type="ECO:0000256" key="2">
    <source>
        <dbReference type="SAM" id="SignalP"/>
    </source>
</evidence>
<gene>
    <name evidence="3" type="ordered locus">Fisuc_1160</name>
</gene>
<proteinExistence type="predicted"/>
<organism evidence="3 4">
    <name type="scientific">Fibrobacter succinogenes (strain ATCC 19169 / S85)</name>
    <dbReference type="NCBI Taxonomy" id="59374"/>
    <lineage>
        <taxon>Bacteria</taxon>
        <taxon>Pseudomonadati</taxon>
        <taxon>Fibrobacterota</taxon>
        <taxon>Fibrobacteria</taxon>
        <taxon>Fibrobacterales</taxon>
        <taxon>Fibrobacteraceae</taxon>
        <taxon>Fibrobacter</taxon>
    </lineage>
</organism>
<accession>A0ABM5LGS2</accession>
<keyword evidence="4" id="KW-1185">Reference proteome</keyword>
<feature type="region of interest" description="Disordered" evidence="1">
    <location>
        <begin position="36"/>
        <end position="95"/>
    </location>
</feature>
<sequence>MFKRNHASVLAMLASISVLSFTACGDDAVSNPIPAATGSSAVESSSSVASSNEIGSGPVSSSSEAVSSPESSSNVASSSSVQEIERPSLEKMNEKCREGHDAVSIAAFDGVKTEYFCLGEAYGPSIEETFSILDHAEISLYSYAGNGWEEVKCNAENEGRKEIYVFHNMRWPGALYYKCADSQWVKIGRDEYYSDSELSSSSAEDDASLTCSAEEEGKVDSAWVGASNPRFRSVGHTDYYRCEKGLWTLRDRRITCDTTGVAVGDICTKEACFAGLGCSKYSYTYIGNGAWKETSLSLTDKAQIIANCQKEDTVVGDTCSVVMSDGTKCYRFNEQNDWEECESF</sequence>
<evidence type="ECO:0000256" key="1">
    <source>
        <dbReference type="SAM" id="MobiDB-lite"/>
    </source>
</evidence>
<feature type="compositionally biased region" description="Low complexity" evidence="1">
    <location>
        <begin position="39"/>
        <end position="82"/>
    </location>
</feature>
<feature type="signal peptide" evidence="2">
    <location>
        <begin position="1"/>
        <end position="22"/>
    </location>
</feature>
<dbReference type="Proteomes" id="UP000001497">
    <property type="component" value="Chromosome"/>
</dbReference>
<feature type="chain" id="PRO_5046181294" description="Lipoprotein" evidence="2">
    <location>
        <begin position="23"/>
        <end position="344"/>
    </location>
</feature>
<feature type="compositionally biased region" description="Basic and acidic residues" evidence="1">
    <location>
        <begin position="83"/>
        <end position="95"/>
    </location>
</feature>
<reference evidence="3" key="1">
    <citation type="submission" date="2009-10" db="EMBL/GenBank/DDBJ databases">
        <title>Complete sequence of Fibrobacter succinogenes subsp. succinogenes S85.</title>
        <authorList>
            <consortium name="US DOE Joint Genome Institute"/>
            <person name="Lucas S."/>
            <person name="Copeland A."/>
            <person name="Lapidus A."/>
            <person name="Glavina del Rio T."/>
            <person name="Tice H."/>
            <person name="Bruce D."/>
            <person name="Goodwin L."/>
            <person name="Pitluck S."/>
            <person name="Chertkov O."/>
            <person name="Detter J.C."/>
            <person name="Han C."/>
            <person name="Tapia R."/>
            <person name="Larimer F."/>
            <person name="Land M."/>
            <person name="Hauser L."/>
            <person name="Kyrpides N."/>
            <person name="Mikhailova N."/>
            <person name="Weimer P.J."/>
            <person name="Stevenson D.M."/>
            <person name="Boyum J."/>
            <person name="Brumm P.I."/>
            <person name="Mead D."/>
        </authorList>
    </citation>
    <scope>NUCLEOTIDE SEQUENCE [LARGE SCALE GENOMIC DNA]</scope>
    <source>
        <strain evidence="3">S85</strain>
    </source>
</reference>
<evidence type="ECO:0008006" key="5">
    <source>
        <dbReference type="Google" id="ProtNLM"/>
    </source>
</evidence>
<dbReference type="PROSITE" id="PS51257">
    <property type="entry name" value="PROKAR_LIPOPROTEIN"/>
    <property type="match status" value="1"/>
</dbReference>
<dbReference type="EMBL" id="CP001792">
    <property type="protein sequence ID" value="ACX74764.1"/>
    <property type="molecule type" value="Genomic_DNA"/>
</dbReference>
<dbReference type="RefSeq" id="WP_015731934.1">
    <property type="nucleotide sequence ID" value="NC_013410.1"/>
</dbReference>